<name>A0AA88JJB0_FICCA</name>
<gene>
    <name evidence="1" type="ORF">TIFTF001_056218</name>
</gene>
<dbReference type="EMBL" id="BTGU01019961">
    <property type="protein sequence ID" value="GMN74527.1"/>
    <property type="molecule type" value="Genomic_DNA"/>
</dbReference>
<accession>A0AA88JJB0</accession>
<dbReference type="AlphaFoldDB" id="A0AA88JJB0"/>
<proteinExistence type="predicted"/>
<comment type="caution">
    <text evidence="1">The sequence shown here is derived from an EMBL/GenBank/DDBJ whole genome shotgun (WGS) entry which is preliminary data.</text>
</comment>
<protein>
    <submittedName>
        <fullName evidence="1">Uncharacterized protein</fullName>
    </submittedName>
</protein>
<keyword evidence="2" id="KW-1185">Reference proteome</keyword>
<dbReference type="Proteomes" id="UP001187192">
    <property type="component" value="Unassembled WGS sequence"/>
</dbReference>
<sequence length="169" mass="18219">MAFGPIEDESTGKQPKPVVFTLVHRVLLLASYYLLPDLPIGLVVPPFLDPTFSSLRPYLTLSGFTLLLKLLKFLARLMALPSLFFCGSPSWEAVSKAKQAQLRSSIGLNLGFRFPCDGQSAVPNGIGNKATLPPTATKSPPPQVKLVLVVARLIVGSVLRYSLSLATRG</sequence>
<evidence type="ECO:0000313" key="2">
    <source>
        <dbReference type="Proteomes" id="UP001187192"/>
    </source>
</evidence>
<organism evidence="1 2">
    <name type="scientific">Ficus carica</name>
    <name type="common">Common fig</name>
    <dbReference type="NCBI Taxonomy" id="3494"/>
    <lineage>
        <taxon>Eukaryota</taxon>
        <taxon>Viridiplantae</taxon>
        <taxon>Streptophyta</taxon>
        <taxon>Embryophyta</taxon>
        <taxon>Tracheophyta</taxon>
        <taxon>Spermatophyta</taxon>
        <taxon>Magnoliopsida</taxon>
        <taxon>eudicotyledons</taxon>
        <taxon>Gunneridae</taxon>
        <taxon>Pentapetalae</taxon>
        <taxon>rosids</taxon>
        <taxon>fabids</taxon>
        <taxon>Rosales</taxon>
        <taxon>Moraceae</taxon>
        <taxon>Ficeae</taxon>
        <taxon>Ficus</taxon>
    </lineage>
</organism>
<evidence type="ECO:0000313" key="1">
    <source>
        <dbReference type="EMBL" id="GMN74527.1"/>
    </source>
</evidence>
<reference evidence="1" key="1">
    <citation type="submission" date="2023-07" db="EMBL/GenBank/DDBJ databases">
        <title>draft genome sequence of fig (Ficus carica).</title>
        <authorList>
            <person name="Takahashi T."/>
            <person name="Nishimura K."/>
        </authorList>
    </citation>
    <scope>NUCLEOTIDE SEQUENCE</scope>
</reference>